<dbReference type="Gene3D" id="3.10.129.10">
    <property type="entry name" value="Hotdog Thioesterase"/>
    <property type="match status" value="1"/>
</dbReference>
<evidence type="ECO:0000313" key="5">
    <source>
        <dbReference type="Proteomes" id="UP000769780"/>
    </source>
</evidence>
<protein>
    <submittedName>
        <fullName evidence="4">PaaI family thioesterase</fullName>
    </submittedName>
</protein>
<dbReference type="Pfam" id="PF03061">
    <property type="entry name" value="4HBT"/>
    <property type="match status" value="1"/>
</dbReference>
<sequence length="132" mass="14730">MTAVENKKIDWFDKNPYLNHLGFEVMVQDGKDILVKLSIDSRHLNIQQNLHGGVHASMLDTIQSVALKTVYKTNVTALNLNVHYVTGINQGLITANARIIQQGYKIAAVESEIVDERGELIAKGSGVYKIRR</sequence>
<reference evidence="4 5" key="1">
    <citation type="submission" date="2020-07" db="EMBL/GenBank/DDBJ databases">
        <title>Fungal Genomes of the International Space Station.</title>
        <authorList>
            <person name="Seuylemezian A."/>
            <person name="Singh N.K."/>
            <person name="Wood J."/>
            <person name="Venkateswaran K."/>
        </authorList>
    </citation>
    <scope>NUCLEOTIDE SEQUENCE [LARGE SCALE GENOMIC DNA]</scope>
    <source>
        <strain evidence="4 5">PL-B2</strain>
    </source>
</reference>
<comment type="similarity">
    <text evidence="1">Belongs to the thioesterase PaaI family.</text>
</comment>
<dbReference type="SUPFAM" id="SSF54637">
    <property type="entry name" value="Thioesterase/thiol ester dehydrase-isomerase"/>
    <property type="match status" value="1"/>
</dbReference>
<dbReference type="EMBL" id="JACWFH010000008">
    <property type="protein sequence ID" value="MBY0096816.1"/>
    <property type="molecule type" value="Genomic_DNA"/>
</dbReference>
<proteinExistence type="inferred from homology"/>
<evidence type="ECO:0000256" key="1">
    <source>
        <dbReference type="ARBA" id="ARBA00008324"/>
    </source>
</evidence>
<dbReference type="PANTHER" id="PTHR21660:SF1">
    <property type="entry name" value="ACYL-COENZYME A THIOESTERASE 13"/>
    <property type="match status" value="1"/>
</dbReference>
<gene>
    <name evidence="4" type="ORF">H0185_08335</name>
</gene>
<keyword evidence="2" id="KW-0378">Hydrolase</keyword>
<dbReference type="Proteomes" id="UP000769780">
    <property type="component" value="Unassembled WGS sequence"/>
</dbReference>
<evidence type="ECO:0000256" key="2">
    <source>
        <dbReference type="ARBA" id="ARBA00022801"/>
    </source>
</evidence>
<dbReference type="NCBIfam" id="TIGR00369">
    <property type="entry name" value="unchar_dom_1"/>
    <property type="match status" value="1"/>
</dbReference>
<keyword evidence="5" id="KW-1185">Reference proteome</keyword>
<organism evidence="4 5">
    <name type="scientific">Mesobacillus maritimus</name>
    <dbReference type="NCBI Taxonomy" id="1643336"/>
    <lineage>
        <taxon>Bacteria</taxon>
        <taxon>Bacillati</taxon>
        <taxon>Bacillota</taxon>
        <taxon>Bacilli</taxon>
        <taxon>Bacillales</taxon>
        <taxon>Bacillaceae</taxon>
        <taxon>Mesobacillus</taxon>
    </lineage>
</organism>
<dbReference type="InterPro" id="IPR029069">
    <property type="entry name" value="HotDog_dom_sf"/>
</dbReference>
<name>A0ABS7K3H1_9BACI</name>
<accession>A0ABS7K3H1</accession>
<dbReference type="InterPro" id="IPR039298">
    <property type="entry name" value="ACOT13"/>
</dbReference>
<dbReference type="RefSeq" id="WP_221872969.1">
    <property type="nucleotide sequence ID" value="NZ_JACWFH010000008.1"/>
</dbReference>
<evidence type="ECO:0000259" key="3">
    <source>
        <dbReference type="Pfam" id="PF03061"/>
    </source>
</evidence>
<evidence type="ECO:0000313" key="4">
    <source>
        <dbReference type="EMBL" id="MBY0096816.1"/>
    </source>
</evidence>
<comment type="caution">
    <text evidence="4">The sequence shown here is derived from an EMBL/GenBank/DDBJ whole genome shotgun (WGS) entry which is preliminary data.</text>
</comment>
<dbReference type="InterPro" id="IPR006683">
    <property type="entry name" value="Thioestr_dom"/>
</dbReference>
<dbReference type="InterPro" id="IPR003736">
    <property type="entry name" value="PAAI_dom"/>
</dbReference>
<dbReference type="PANTHER" id="PTHR21660">
    <property type="entry name" value="THIOESTERASE SUPERFAMILY MEMBER-RELATED"/>
    <property type="match status" value="1"/>
</dbReference>
<dbReference type="CDD" id="cd03443">
    <property type="entry name" value="PaaI_thioesterase"/>
    <property type="match status" value="1"/>
</dbReference>
<feature type="domain" description="Thioesterase" evidence="3">
    <location>
        <begin position="48"/>
        <end position="121"/>
    </location>
</feature>